<evidence type="ECO:0000256" key="1">
    <source>
        <dbReference type="SAM" id="MobiDB-lite"/>
    </source>
</evidence>
<comment type="caution">
    <text evidence="2">The sequence shown here is derived from an EMBL/GenBank/DDBJ whole genome shotgun (WGS) entry which is preliminary data.</text>
</comment>
<dbReference type="Proteomes" id="UP000658320">
    <property type="component" value="Unassembled WGS sequence"/>
</dbReference>
<dbReference type="EMBL" id="BMSX01000038">
    <property type="protein sequence ID" value="GGR59943.1"/>
    <property type="molecule type" value="Genomic_DNA"/>
</dbReference>
<keyword evidence="3" id="KW-1185">Reference proteome</keyword>
<dbReference type="AlphaFoldDB" id="A0A918L096"/>
<sequence>MAEQHPAVGRLLVDAVLQPFRRSGTAVVGPQHAPGEEAEPNRWAMAYEPSAAVISRTAEISAPQAGARTPGTTAPSRATAVHTRVDRSSIRDFSGIERPVPGRVAAGMAAPRPDCG</sequence>
<reference evidence="2" key="2">
    <citation type="submission" date="2020-09" db="EMBL/GenBank/DDBJ databases">
        <authorList>
            <person name="Sun Q."/>
            <person name="Ohkuma M."/>
        </authorList>
    </citation>
    <scope>NUCLEOTIDE SEQUENCE</scope>
    <source>
        <strain evidence="2">JCM 4346</strain>
    </source>
</reference>
<protein>
    <submittedName>
        <fullName evidence="2">Uncharacterized protein</fullName>
    </submittedName>
</protein>
<evidence type="ECO:0000313" key="3">
    <source>
        <dbReference type="Proteomes" id="UP000658320"/>
    </source>
</evidence>
<evidence type="ECO:0000313" key="2">
    <source>
        <dbReference type="EMBL" id="GGR59943.1"/>
    </source>
</evidence>
<reference evidence="2" key="1">
    <citation type="journal article" date="2014" name="Int. J. Syst. Evol. Microbiol.">
        <title>Complete genome sequence of Corynebacterium casei LMG S-19264T (=DSM 44701T), isolated from a smear-ripened cheese.</title>
        <authorList>
            <consortium name="US DOE Joint Genome Institute (JGI-PGF)"/>
            <person name="Walter F."/>
            <person name="Albersmeier A."/>
            <person name="Kalinowski J."/>
            <person name="Ruckert C."/>
        </authorList>
    </citation>
    <scope>NUCLEOTIDE SEQUENCE</scope>
    <source>
        <strain evidence="2">JCM 4346</strain>
    </source>
</reference>
<proteinExistence type="predicted"/>
<name>A0A918L096_9ACTN</name>
<accession>A0A918L096</accession>
<feature type="region of interest" description="Disordered" evidence="1">
    <location>
        <begin position="62"/>
        <end position="116"/>
    </location>
</feature>
<gene>
    <name evidence="2" type="ORF">GCM10010251_90850</name>
</gene>
<organism evidence="2 3">
    <name type="scientific">Streptomyces aurantiogriseus</name>
    <dbReference type="NCBI Taxonomy" id="66870"/>
    <lineage>
        <taxon>Bacteria</taxon>
        <taxon>Bacillati</taxon>
        <taxon>Actinomycetota</taxon>
        <taxon>Actinomycetes</taxon>
        <taxon>Kitasatosporales</taxon>
        <taxon>Streptomycetaceae</taxon>
        <taxon>Streptomyces</taxon>
    </lineage>
</organism>